<feature type="transmembrane region" description="Helical" evidence="3">
    <location>
        <begin position="262"/>
        <end position="284"/>
    </location>
</feature>
<dbReference type="PANTHER" id="PTHR43702:SF3">
    <property type="entry name" value="PROTEIN TSGA"/>
    <property type="match status" value="1"/>
</dbReference>
<keyword evidence="2" id="KW-1003">Cell membrane</keyword>
<dbReference type="Pfam" id="PF07690">
    <property type="entry name" value="MFS_1"/>
    <property type="match status" value="1"/>
</dbReference>
<dbReference type="STRING" id="329884.A0A4U0XYW1"/>
<feature type="transmembrane region" description="Helical" evidence="3">
    <location>
        <begin position="124"/>
        <end position="145"/>
    </location>
</feature>
<sequence length="500" mass="52725">MAGGGVPVDTPAVAGGYLTGKKLIFPLSLVISLFFLWGFSYGLLDVLNKHFQTVLGVTKLESTGLQVMYFGGGYLCYSPIAAEVLKRKGYKTTILMGLALYSIGAVMFWPTAHFSNPNNTKAAFGGFLVCTLVIACGLATLETAANSYAVVIGDPSLASARLQFCQSWNGVASFVGPLIASKAFFSGANLHSLTNVQYVYLAVACAGASVAVLFFVAKLPEVAEQPTAARRGSVVQEATLELGVDENGHIIGDAPIYKQYNLLFGFVAQFCYVGAQVTIASFFINYATENAAYSPAQASQMLSYGLITFTVGRFIATALATVFESNFLLTIYCCCAIALNAYIATGHGKAAVAVLIVIFFFEAPMYPTIFTLGTANLGRHTRRGAGILVMGVSGGAVFPPIQGAVADAAGTRISYVVPLCGFVIVLVYVTYHWATHGFKIMRVKSAPVIATSLEGGAVGGVISTVHYDEKRLSIAAQEEVRRGSIGAATVKGVTGGVNKY</sequence>
<keyword evidence="3" id="KW-0472">Membrane</keyword>
<proteinExistence type="predicted"/>
<dbReference type="AlphaFoldDB" id="A0A4U0XYW1"/>
<accession>A0A4U0XYW1</accession>
<evidence type="ECO:0008006" key="6">
    <source>
        <dbReference type="Google" id="ProtNLM"/>
    </source>
</evidence>
<dbReference type="GO" id="GO:0005886">
    <property type="term" value="C:plasma membrane"/>
    <property type="evidence" value="ECO:0007669"/>
    <property type="project" value="UniProtKB-SubCell"/>
</dbReference>
<feature type="transmembrane region" description="Helical" evidence="3">
    <location>
        <begin position="327"/>
        <end position="344"/>
    </location>
</feature>
<organism evidence="4 5">
    <name type="scientific">Friedmanniomyces simplex</name>
    <dbReference type="NCBI Taxonomy" id="329884"/>
    <lineage>
        <taxon>Eukaryota</taxon>
        <taxon>Fungi</taxon>
        <taxon>Dikarya</taxon>
        <taxon>Ascomycota</taxon>
        <taxon>Pezizomycotina</taxon>
        <taxon>Dothideomycetes</taxon>
        <taxon>Dothideomycetidae</taxon>
        <taxon>Mycosphaerellales</taxon>
        <taxon>Teratosphaeriaceae</taxon>
        <taxon>Friedmanniomyces</taxon>
    </lineage>
</organism>
<keyword evidence="5" id="KW-1185">Reference proteome</keyword>
<name>A0A4U0XYW1_9PEZI</name>
<comment type="caution">
    <text evidence="4">The sequence shown here is derived from an EMBL/GenBank/DDBJ whole genome shotgun (WGS) entry which is preliminary data.</text>
</comment>
<evidence type="ECO:0000313" key="5">
    <source>
        <dbReference type="Proteomes" id="UP000309340"/>
    </source>
</evidence>
<keyword evidence="3" id="KW-1133">Transmembrane helix</keyword>
<dbReference type="EMBL" id="NAJQ01000018">
    <property type="protein sequence ID" value="TKA83030.1"/>
    <property type="molecule type" value="Genomic_DNA"/>
</dbReference>
<dbReference type="InterPro" id="IPR036259">
    <property type="entry name" value="MFS_trans_sf"/>
</dbReference>
<feature type="transmembrane region" description="Helical" evidence="3">
    <location>
        <begin position="350"/>
        <end position="372"/>
    </location>
</feature>
<dbReference type="Gene3D" id="1.20.1250.20">
    <property type="entry name" value="MFS general substrate transporter like domains"/>
    <property type="match status" value="2"/>
</dbReference>
<protein>
    <recommendedName>
        <fullName evidence="6">Major facilitator superfamily (MFS) profile domain-containing protein</fullName>
    </recommendedName>
</protein>
<feature type="transmembrane region" description="Helical" evidence="3">
    <location>
        <begin position="94"/>
        <end position="112"/>
    </location>
</feature>
<evidence type="ECO:0000313" key="4">
    <source>
        <dbReference type="EMBL" id="TKA83030.1"/>
    </source>
</evidence>
<dbReference type="InterPro" id="IPR011701">
    <property type="entry name" value="MFS"/>
</dbReference>
<gene>
    <name evidence="4" type="ORF">B0A55_00833</name>
</gene>
<dbReference type="OrthoDB" id="546893at2759"/>
<dbReference type="GO" id="GO:0022857">
    <property type="term" value="F:transmembrane transporter activity"/>
    <property type="evidence" value="ECO:0007669"/>
    <property type="project" value="InterPro"/>
</dbReference>
<reference evidence="4 5" key="1">
    <citation type="submission" date="2017-03" db="EMBL/GenBank/DDBJ databases">
        <title>Genomes of endolithic fungi from Antarctica.</title>
        <authorList>
            <person name="Coleine C."/>
            <person name="Masonjones S."/>
            <person name="Stajich J.E."/>
        </authorList>
    </citation>
    <scope>NUCLEOTIDE SEQUENCE [LARGE SCALE GENOMIC DNA]</scope>
    <source>
        <strain evidence="4 5">CCFEE 5184</strain>
    </source>
</reference>
<evidence type="ECO:0000256" key="1">
    <source>
        <dbReference type="ARBA" id="ARBA00004429"/>
    </source>
</evidence>
<feature type="transmembrane region" description="Helical" evidence="3">
    <location>
        <begin position="413"/>
        <end position="434"/>
    </location>
</feature>
<evidence type="ECO:0000256" key="3">
    <source>
        <dbReference type="SAM" id="Phobius"/>
    </source>
</evidence>
<feature type="transmembrane region" description="Helical" evidence="3">
    <location>
        <begin position="384"/>
        <end position="401"/>
    </location>
</feature>
<feature type="transmembrane region" description="Helical" evidence="3">
    <location>
        <begin position="23"/>
        <end position="44"/>
    </location>
</feature>
<feature type="transmembrane region" description="Helical" evidence="3">
    <location>
        <begin position="304"/>
        <end position="322"/>
    </location>
</feature>
<evidence type="ECO:0000256" key="2">
    <source>
        <dbReference type="ARBA" id="ARBA00022475"/>
    </source>
</evidence>
<keyword evidence="3" id="KW-0812">Transmembrane</keyword>
<comment type="subcellular location">
    <subcellularLocation>
        <location evidence="1">Cell inner membrane</location>
        <topology evidence="1">Multi-pass membrane protein</topology>
    </subcellularLocation>
</comment>
<dbReference type="PANTHER" id="PTHR43702">
    <property type="entry name" value="L-FUCOSE-PROTON SYMPORTER"/>
    <property type="match status" value="1"/>
</dbReference>
<dbReference type="SUPFAM" id="SSF103473">
    <property type="entry name" value="MFS general substrate transporter"/>
    <property type="match status" value="1"/>
</dbReference>
<dbReference type="InterPro" id="IPR050375">
    <property type="entry name" value="MFS_TsgA-like"/>
</dbReference>
<dbReference type="Proteomes" id="UP000309340">
    <property type="component" value="Unassembled WGS sequence"/>
</dbReference>
<feature type="transmembrane region" description="Helical" evidence="3">
    <location>
        <begin position="197"/>
        <end position="217"/>
    </location>
</feature>